<evidence type="ECO:0000313" key="4">
    <source>
        <dbReference type="Proteomes" id="UP000176493"/>
    </source>
</evidence>
<keyword evidence="2" id="KW-0472">Membrane</keyword>
<reference evidence="3 4" key="1">
    <citation type="journal article" date="2016" name="Nat. Commun.">
        <title>Thousands of microbial genomes shed light on interconnected biogeochemical processes in an aquifer system.</title>
        <authorList>
            <person name="Anantharaman K."/>
            <person name="Brown C.T."/>
            <person name="Hug L.A."/>
            <person name="Sharon I."/>
            <person name="Castelle C.J."/>
            <person name="Probst A.J."/>
            <person name="Thomas B.C."/>
            <person name="Singh A."/>
            <person name="Wilkins M.J."/>
            <person name="Karaoz U."/>
            <person name="Brodie E.L."/>
            <person name="Williams K.H."/>
            <person name="Hubbard S.S."/>
            <person name="Banfield J.F."/>
        </authorList>
    </citation>
    <scope>NUCLEOTIDE SEQUENCE [LARGE SCALE GENOMIC DNA]</scope>
</reference>
<dbReference type="AlphaFoldDB" id="A0A1G2MFF5"/>
<dbReference type="Proteomes" id="UP000176493">
    <property type="component" value="Unassembled WGS sequence"/>
</dbReference>
<feature type="transmembrane region" description="Helical" evidence="2">
    <location>
        <begin position="46"/>
        <end position="66"/>
    </location>
</feature>
<gene>
    <name evidence="3" type="ORF">A2W52_04255</name>
</gene>
<comment type="caution">
    <text evidence="3">The sequence shown here is derived from an EMBL/GenBank/DDBJ whole genome shotgun (WGS) entry which is preliminary data.</text>
</comment>
<keyword evidence="2" id="KW-0812">Transmembrane</keyword>
<proteinExistence type="predicted"/>
<protein>
    <submittedName>
        <fullName evidence="3">Uncharacterized protein</fullName>
    </submittedName>
</protein>
<organism evidence="3 4">
    <name type="scientific">Candidatus Taylorbacteria bacterium RIFCSPHIGHO2_02_49_25</name>
    <dbReference type="NCBI Taxonomy" id="1802305"/>
    <lineage>
        <taxon>Bacteria</taxon>
        <taxon>Candidatus Tayloriibacteriota</taxon>
    </lineage>
</organism>
<evidence type="ECO:0000313" key="3">
    <source>
        <dbReference type="EMBL" id="OHA22636.1"/>
    </source>
</evidence>
<name>A0A1G2MFF5_9BACT</name>
<keyword evidence="2" id="KW-1133">Transmembrane helix</keyword>
<sequence>MVDVQFEENYQSGPGGSKPQQIFGVSREPWMIRLLLKLGVRDEKTANYILIGIALLFLGVSAYFFLGSGAETSPEPGDAAAEQPIEPN</sequence>
<dbReference type="EMBL" id="MHRJ01000022">
    <property type="protein sequence ID" value="OHA22636.1"/>
    <property type="molecule type" value="Genomic_DNA"/>
</dbReference>
<evidence type="ECO:0000256" key="2">
    <source>
        <dbReference type="SAM" id="Phobius"/>
    </source>
</evidence>
<feature type="region of interest" description="Disordered" evidence="1">
    <location>
        <begin position="1"/>
        <end position="22"/>
    </location>
</feature>
<evidence type="ECO:0000256" key="1">
    <source>
        <dbReference type="SAM" id="MobiDB-lite"/>
    </source>
</evidence>
<accession>A0A1G2MFF5</accession>